<proteinExistence type="predicted"/>
<evidence type="ECO:0000313" key="2">
    <source>
        <dbReference type="Proteomes" id="UP000789759"/>
    </source>
</evidence>
<comment type="caution">
    <text evidence="1">The sequence shown here is derived from an EMBL/GenBank/DDBJ whole genome shotgun (WGS) entry which is preliminary data.</text>
</comment>
<name>A0A9N9N2C1_9GLOM</name>
<keyword evidence="2" id="KW-1185">Reference proteome</keyword>
<organism evidence="1 2">
    <name type="scientific">Cetraspora pellucida</name>
    <dbReference type="NCBI Taxonomy" id="1433469"/>
    <lineage>
        <taxon>Eukaryota</taxon>
        <taxon>Fungi</taxon>
        <taxon>Fungi incertae sedis</taxon>
        <taxon>Mucoromycota</taxon>
        <taxon>Glomeromycotina</taxon>
        <taxon>Glomeromycetes</taxon>
        <taxon>Diversisporales</taxon>
        <taxon>Gigasporaceae</taxon>
        <taxon>Cetraspora</taxon>
    </lineage>
</organism>
<accession>A0A9N9N2C1</accession>
<protein>
    <submittedName>
        <fullName evidence="1">17631_t:CDS:1</fullName>
    </submittedName>
</protein>
<dbReference type="Proteomes" id="UP000789759">
    <property type="component" value="Unassembled WGS sequence"/>
</dbReference>
<dbReference type="AlphaFoldDB" id="A0A9N9N2C1"/>
<evidence type="ECO:0000313" key="1">
    <source>
        <dbReference type="EMBL" id="CAG8698560.1"/>
    </source>
</evidence>
<reference evidence="1" key="1">
    <citation type="submission" date="2021-06" db="EMBL/GenBank/DDBJ databases">
        <authorList>
            <person name="Kallberg Y."/>
            <person name="Tangrot J."/>
            <person name="Rosling A."/>
        </authorList>
    </citation>
    <scope>NUCLEOTIDE SEQUENCE</scope>
    <source>
        <strain evidence="1">FL966</strain>
    </source>
</reference>
<feature type="non-terminal residue" evidence="1">
    <location>
        <position position="1"/>
    </location>
</feature>
<dbReference type="OrthoDB" id="2481442at2759"/>
<dbReference type="EMBL" id="CAJVQA010010599">
    <property type="protein sequence ID" value="CAG8698560.1"/>
    <property type="molecule type" value="Genomic_DNA"/>
</dbReference>
<gene>
    <name evidence="1" type="ORF">CPELLU_LOCUS11689</name>
</gene>
<sequence length="58" mass="6589">NTLFVSSIIKQLLIQLPNSTILFFSFNINPTLTTTIPYSQHVHTCVLYNIKNISCVFS</sequence>